<dbReference type="InterPro" id="IPR011009">
    <property type="entry name" value="Kinase-like_dom_sf"/>
</dbReference>
<evidence type="ECO:0000256" key="2">
    <source>
        <dbReference type="ARBA" id="ARBA00022527"/>
    </source>
</evidence>
<evidence type="ECO:0000313" key="11">
    <source>
        <dbReference type="EnsemblPlants" id="KRH01052"/>
    </source>
</evidence>
<evidence type="ECO:0000256" key="7">
    <source>
        <dbReference type="ARBA" id="ARBA00047899"/>
    </source>
</evidence>
<evidence type="ECO:0000256" key="6">
    <source>
        <dbReference type="ARBA" id="ARBA00022840"/>
    </source>
</evidence>
<keyword evidence="12" id="KW-1185">Reference proteome</keyword>
<dbReference type="OMA" id="MHHECSS"/>
<organism evidence="10">
    <name type="scientific">Glycine max</name>
    <name type="common">Soybean</name>
    <name type="synonym">Glycine hispida</name>
    <dbReference type="NCBI Taxonomy" id="3847"/>
    <lineage>
        <taxon>Eukaryota</taxon>
        <taxon>Viridiplantae</taxon>
        <taxon>Streptophyta</taxon>
        <taxon>Embryophyta</taxon>
        <taxon>Tracheophyta</taxon>
        <taxon>Spermatophyta</taxon>
        <taxon>Magnoliopsida</taxon>
        <taxon>eudicotyledons</taxon>
        <taxon>Gunneridae</taxon>
        <taxon>Pentapetalae</taxon>
        <taxon>rosids</taxon>
        <taxon>fabids</taxon>
        <taxon>Fabales</taxon>
        <taxon>Fabaceae</taxon>
        <taxon>Papilionoideae</taxon>
        <taxon>50 kb inversion clade</taxon>
        <taxon>NPAAA clade</taxon>
        <taxon>indigoferoid/millettioid clade</taxon>
        <taxon>Phaseoleae</taxon>
        <taxon>Glycine</taxon>
        <taxon>Glycine subgen. Soja</taxon>
    </lineage>
</organism>
<keyword evidence="2" id="KW-0723">Serine/threonine-protein kinase</keyword>
<accession>A0A0R0F3U9</accession>
<dbReference type="InterPro" id="IPR000719">
    <property type="entry name" value="Prot_kinase_dom"/>
</dbReference>
<dbReference type="PROSITE" id="PS50011">
    <property type="entry name" value="PROTEIN_KINASE_DOM"/>
    <property type="match status" value="1"/>
</dbReference>
<comment type="catalytic activity">
    <reaction evidence="7">
        <text>L-threonyl-[protein] + ATP = O-phospho-L-threonyl-[protein] + ADP + H(+)</text>
        <dbReference type="Rhea" id="RHEA:46608"/>
        <dbReference type="Rhea" id="RHEA-COMP:11060"/>
        <dbReference type="Rhea" id="RHEA-COMP:11605"/>
        <dbReference type="ChEBI" id="CHEBI:15378"/>
        <dbReference type="ChEBI" id="CHEBI:30013"/>
        <dbReference type="ChEBI" id="CHEBI:30616"/>
        <dbReference type="ChEBI" id="CHEBI:61977"/>
        <dbReference type="ChEBI" id="CHEBI:456216"/>
        <dbReference type="EC" id="2.7.11.1"/>
    </reaction>
</comment>
<dbReference type="PANTHER" id="PTHR48005:SF16">
    <property type="entry name" value="MDIS1-INTERACTING RECEPTOR LIKE KINASE 2-LIKE ISOFORM X1"/>
    <property type="match status" value="1"/>
</dbReference>
<dbReference type="InterPro" id="IPR051420">
    <property type="entry name" value="Ser_Thr_Kinases_DiverseReg"/>
</dbReference>
<dbReference type="GO" id="GO:0004674">
    <property type="term" value="F:protein serine/threonine kinase activity"/>
    <property type="evidence" value="ECO:0007669"/>
    <property type="project" value="UniProtKB-KW"/>
</dbReference>
<evidence type="ECO:0000313" key="10">
    <source>
        <dbReference type="EMBL" id="KRH01052.1"/>
    </source>
</evidence>
<keyword evidence="5" id="KW-0418">Kinase</keyword>
<comment type="catalytic activity">
    <reaction evidence="8">
        <text>L-seryl-[protein] + ATP = O-phospho-L-seryl-[protein] + ADP + H(+)</text>
        <dbReference type="Rhea" id="RHEA:17989"/>
        <dbReference type="Rhea" id="RHEA-COMP:9863"/>
        <dbReference type="Rhea" id="RHEA-COMP:11604"/>
        <dbReference type="ChEBI" id="CHEBI:15378"/>
        <dbReference type="ChEBI" id="CHEBI:29999"/>
        <dbReference type="ChEBI" id="CHEBI:30616"/>
        <dbReference type="ChEBI" id="CHEBI:83421"/>
        <dbReference type="ChEBI" id="CHEBI:456216"/>
        <dbReference type="EC" id="2.7.11.1"/>
    </reaction>
</comment>
<dbReference type="Proteomes" id="UP000008827">
    <property type="component" value="Chromosome 18"/>
</dbReference>
<dbReference type="Gene3D" id="1.10.510.10">
    <property type="entry name" value="Transferase(Phosphotransferase) domain 1"/>
    <property type="match status" value="1"/>
</dbReference>
<feature type="domain" description="Protein kinase" evidence="9">
    <location>
        <begin position="1"/>
        <end position="133"/>
    </location>
</feature>
<dbReference type="SMR" id="A0A0R0F3U9"/>
<gene>
    <name evidence="10" type="ORF">GLYMA_18G250600</name>
</gene>
<proteinExistence type="predicted"/>
<dbReference type="Gramene" id="KRH01052">
    <property type="protein sequence ID" value="KRH01052"/>
    <property type="gene ID" value="GLYMA_18G250600"/>
</dbReference>
<evidence type="ECO:0000313" key="12">
    <source>
        <dbReference type="Proteomes" id="UP000008827"/>
    </source>
</evidence>
<dbReference type="SUPFAM" id="SSF56112">
    <property type="entry name" value="Protein kinase-like (PK-like)"/>
    <property type="match status" value="1"/>
</dbReference>
<evidence type="ECO:0000256" key="1">
    <source>
        <dbReference type="ARBA" id="ARBA00012513"/>
    </source>
</evidence>
<evidence type="ECO:0000256" key="3">
    <source>
        <dbReference type="ARBA" id="ARBA00022679"/>
    </source>
</evidence>
<evidence type="ECO:0000256" key="4">
    <source>
        <dbReference type="ARBA" id="ARBA00022741"/>
    </source>
</evidence>
<reference evidence="11" key="2">
    <citation type="submission" date="2018-02" db="UniProtKB">
        <authorList>
            <consortium name="EnsemblPlants"/>
        </authorList>
    </citation>
    <scope>IDENTIFICATION</scope>
    <source>
        <strain evidence="11">Williams 82</strain>
    </source>
</reference>
<dbReference type="EnsemblPlants" id="KRH01052">
    <property type="protein sequence ID" value="KRH01052"/>
    <property type="gene ID" value="GLYMA_18G250600"/>
</dbReference>
<reference evidence="10" key="3">
    <citation type="submission" date="2018-07" db="EMBL/GenBank/DDBJ databases">
        <title>WGS assembly of Glycine max.</title>
        <authorList>
            <person name="Schmutz J."/>
            <person name="Cannon S."/>
            <person name="Schlueter J."/>
            <person name="Ma J."/>
            <person name="Mitros T."/>
            <person name="Nelson W."/>
            <person name="Hyten D."/>
            <person name="Song Q."/>
            <person name="Thelen J."/>
            <person name="Cheng J."/>
            <person name="Xu D."/>
            <person name="Hellsten U."/>
            <person name="May G."/>
            <person name="Yu Y."/>
            <person name="Sakurai T."/>
            <person name="Umezawa T."/>
            <person name="Bhattacharyya M."/>
            <person name="Sandhu D."/>
            <person name="Valliyodan B."/>
            <person name="Lindquist E."/>
            <person name="Peto M."/>
            <person name="Grant D."/>
            <person name="Shu S."/>
            <person name="Goodstein D."/>
            <person name="Barry K."/>
            <person name="Futrell-Griggs M."/>
            <person name="Abernathy B."/>
            <person name="Du J."/>
            <person name="Tian Z."/>
            <person name="Zhu L."/>
            <person name="Gill N."/>
            <person name="Joshi T."/>
            <person name="Libault M."/>
            <person name="Sethuraman A."/>
            <person name="Zhang X."/>
            <person name="Shinozaki K."/>
            <person name="Nguyen H."/>
            <person name="Wing R."/>
            <person name="Cregan P."/>
            <person name="Specht J."/>
            <person name="Grimwood J."/>
            <person name="Rokhsar D."/>
            <person name="Stacey G."/>
            <person name="Shoemaker R."/>
            <person name="Jackson S."/>
        </authorList>
    </citation>
    <scope>NUCLEOTIDE SEQUENCE</scope>
    <source>
        <tissue evidence="10">Callus</tissue>
    </source>
</reference>
<dbReference type="EC" id="2.7.11.1" evidence="1"/>
<reference evidence="10 11" key="1">
    <citation type="journal article" date="2010" name="Nature">
        <title>Genome sequence of the palaeopolyploid soybean.</title>
        <authorList>
            <person name="Schmutz J."/>
            <person name="Cannon S.B."/>
            <person name="Schlueter J."/>
            <person name="Ma J."/>
            <person name="Mitros T."/>
            <person name="Nelson W."/>
            <person name="Hyten D.L."/>
            <person name="Song Q."/>
            <person name="Thelen J.J."/>
            <person name="Cheng J."/>
            <person name="Xu D."/>
            <person name="Hellsten U."/>
            <person name="May G.D."/>
            <person name="Yu Y."/>
            <person name="Sakurai T."/>
            <person name="Umezawa T."/>
            <person name="Bhattacharyya M.K."/>
            <person name="Sandhu D."/>
            <person name="Valliyodan B."/>
            <person name="Lindquist E."/>
            <person name="Peto M."/>
            <person name="Grant D."/>
            <person name="Shu S."/>
            <person name="Goodstein D."/>
            <person name="Barry K."/>
            <person name="Futrell-Griggs M."/>
            <person name="Abernathy B."/>
            <person name="Du J."/>
            <person name="Tian Z."/>
            <person name="Zhu L."/>
            <person name="Gill N."/>
            <person name="Joshi T."/>
            <person name="Libault M."/>
            <person name="Sethuraman A."/>
            <person name="Zhang X.-C."/>
            <person name="Shinozaki K."/>
            <person name="Nguyen H.T."/>
            <person name="Wing R.A."/>
            <person name="Cregan P."/>
            <person name="Specht J."/>
            <person name="Grimwood J."/>
            <person name="Rokhsar D."/>
            <person name="Stacey G."/>
            <person name="Shoemaker R.C."/>
            <person name="Jackson S.A."/>
        </authorList>
    </citation>
    <scope>NUCLEOTIDE SEQUENCE</scope>
    <source>
        <strain evidence="11">cv. Williams 82</strain>
        <tissue evidence="10">Callus</tissue>
    </source>
</reference>
<dbReference type="GO" id="GO:0005524">
    <property type="term" value="F:ATP binding"/>
    <property type="evidence" value="ECO:0007669"/>
    <property type="project" value="UniProtKB-KW"/>
</dbReference>
<dbReference type="InParanoid" id="A0A0R0F3U9"/>
<keyword evidence="6" id="KW-0067">ATP-binding</keyword>
<evidence type="ECO:0000259" key="9">
    <source>
        <dbReference type="PROSITE" id="PS50011"/>
    </source>
</evidence>
<evidence type="ECO:0000256" key="8">
    <source>
        <dbReference type="ARBA" id="ARBA00048679"/>
    </source>
</evidence>
<name>A0A0R0F3U9_SOYBN</name>
<dbReference type="EMBL" id="CM000851">
    <property type="protein sequence ID" value="KRH01052.1"/>
    <property type="molecule type" value="Genomic_DNA"/>
</dbReference>
<sequence length="145" mass="15609">MRSLSKNVLLDSQYEAHVSDFGTAKILKPGSHNWTTFAGTFGYAAPELAQTMEVTEKCDVFSFEVLSLGIITGKHPGDLISSLFSSLPQPLKAVVGDVILVASLAFSCISENPSSRPTMDQGSKKLMGKSPLADQFPTIRLGQLF</sequence>
<protein>
    <recommendedName>
        <fullName evidence="1">non-specific serine/threonine protein kinase</fullName>
        <ecNumber evidence="1">2.7.11.1</ecNumber>
    </recommendedName>
</protein>
<keyword evidence="4" id="KW-0547">Nucleotide-binding</keyword>
<dbReference type="PANTHER" id="PTHR48005">
    <property type="entry name" value="LEUCINE RICH REPEAT KINASE 2"/>
    <property type="match status" value="1"/>
</dbReference>
<keyword evidence="3" id="KW-0808">Transferase</keyword>
<evidence type="ECO:0000256" key="5">
    <source>
        <dbReference type="ARBA" id="ARBA00022777"/>
    </source>
</evidence>
<dbReference type="AlphaFoldDB" id="A0A0R0F3U9"/>
<dbReference type="Pfam" id="PF00069">
    <property type="entry name" value="Pkinase"/>
    <property type="match status" value="1"/>
</dbReference>